<reference evidence="2" key="1">
    <citation type="submission" date="2023-01" db="EMBL/GenBank/DDBJ databases">
        <title>Genome assembly of the deep-sea coral Lophelia pertusa.</title>
        <authorList>
            <person name="Herrera S."/>
            <person name="Cordes E."/>
        </authorList>
    </citation>
    <scope>NUCLEOTIDE SEQUENCE</scope>
    <source>
        <strain evidence="2">USNM1676648</strain>
        <tissue evidence="2">Polyp</tissue>
    </source>
</reference>
<organism evidence="2 3">
    <name type="scientific">Desmophyllum pertusum</name>
    <dbReference type="NCBI Taxonomy" id="174260"/>
    <lineage>
        <taxon>Eukaryota</taxon>
        <taxon>Metazoa</taxon>
        <taxon>Cnidaria</taxon>
        <taxon>Anthozoa</taxon>
        <taxon>Hexacorallia</taxon>
        <taxon>Scleractinia</taxon>
        <taxon>Caryophylliina</taxon>
        <taxon>Caryophylliidae</taxon>
        <taxon>Desmophyllum</taxon>
    </lineage>
</organism>
<name>A0A9W9YGC5_9CNID</name>
<proteinExistence type="predicted"/>
<protein>
    <submittedName>
        <fullName evidence="2">Uncharacterized protein</fullName>
    </submittedName>
</protein>
<evidence type="ECO:0000313" key="3">
    <source>
        <dbReference type="Proteomes" id="UP001163046"/>
    </source>
</evidence>
<feature type="region of interest" description="Disordered" evidence="1">
    <location>
        <begin position="54"/>
        <end position="82"/>
    </location>
</feature>
<dbReference type="OrthoDB" id="10437825at2759"/>
<sequence>MQSHPDPSRGVMEASVPCSVATPSVAVQFLDQAALPSAYLTPTTRRNEKVLMEGASLDLDSSSDSDTGVEMDQDRPRVNRDPYFDDMITRINSQLEEAVARGTSPYAIYGLEDDDADDWC</sequence>
<comment type="caution">
    <text evidence="2">The sequence shown here is derived from an EMBL/GenBank/DDBJ whole genome shotgun (WGS) entry which is preliminary data.</text>
</comment>
<dbReference type="Proteomes" id="UP001163046">
    <property type="component" value="Unassembled WGS sequence"/>
</dbReference>
<evidence type="ECO:0000313" key="2">
    <source>
        <dbReference type="EMBL" id="KAJ7334440.1"/>
    </source>
</evidence>
<evidence type="ECO:0000256" key="1">
    <source>
        <dbReference type="SAM" id="MobiDB-lite"/>
    </source>
</evidence>
<gene>
    <name evidence="2" type="ORF">OS493_014755</name>
</gene>
<keyword evidence="3" id="KW-1185">Reference proteome</keyword>
<dbReference type="AlphaFoldDB" id="A0A9W9YGC5"/>
<dbReference type="EMBL" id="MU827784">
    <property type="protein sequence ID" value="KAJ7334440.1"/>
    <property type="molecule type" value="Genomic_DNA"/>
</dbReference>
<feature type="compositionally biased region" description="Basic and acidic residues" evidence="1">
    <location>
        <begin position="72"/>
        <end position="82"/>
    </location>
</feature>
<feature type="compositionally biased region" description="Acidic residues" evidence="1">
    <location>
        <begin position="61"/>
        <end position="71"/>
    </location>
</feature>
<accession>A0A9W9YGC5</accession>